<dbReference type="PROSITE" id="PS51471">
    <property type="entry name" value="FE2OG_OXY"/>
    <property type="match status" value="1"/>
</dbReference>
<gene>
    <name evidence="6" type="ORF">DCAR_0311864</name>
</gene>
<feature type="domain" description="Fe2OG dioxygenase" evidence="5">
    <location>
        <begin position="202"/>
        <end position="302"/>
    </location>
</feature>
<reference evidence="6" key="2">
    <citation type="submission" date="2022-03" db="EMBL/GenBank/DDBJ databases">
        <title>Draft title - Genomic analysis of global carrot germplasm unveils the trajectory of domestication and the origin of high carotenoid orange carrot.</title>
        <authorList>
            <person name="Iorizzo M."/>
            <person name="Ellison S."/>
            <person name="Senalik D."/>
            <person name="Macko-Podgorni A."/>
            <person name="Grzebelus D."/>
            <person name="Bostan H."/>
            <person name="Rolling W."/>
            <person name="Curaba J."/>
            <person name="Simon P."/>
        </authorList>
    </citation>
    <scope>NUCLEOTIDE SEQUENCE</scope>
    <source>
        <tissue evidence="6">Leaf</tissue>
    </source>
</reference>
<dbReference type="EMBL" id="CP093345">
    <property type="protein sequence ID" value="WOG92591.1"/>
    <property type="molecule type" value="Genomic_DNA"/>
</dbReference>
<evidence type="ECO:0000256" key="2">
    <source>
        <dbReference type="ARBA" id="ARBA00022723"/>
    </source>
</evidence>
<organism evidence="6 7">
    <name type="scientific">Daucus carota subsp. sativus</name>
    <name type="common">Carrot</name>
    <dbReference type="NCBI Taxonomy" id="79200"/>
    <lineage>
        <taxon>Eukaryota</taxon>
        <taxon>Viridiplantae</taxon>
        <taxon>Streptophyta</taxon>
        <taxon>Embryophyta</taxon>
        <taxon>Tracheophyta</taxon>
        <taxon>Spermatophyta</taxon>
        <taxon>Magnoliopsida</taxon>
        <taxon>eudicotyledons</taxon>
        <taxon>Gunneridae</taxon>
        <taxon>Pentapetalae</taxon>
        <taxon>asterids</taxon>
        <taxon>campanulids</taxon>
        <taxon>Apiales</taxon>
        <taxon>Apiaceae</taxon>
        <taxon>Apioideae</taxon>
        <taxon>Scandiceae</taxon>
        <taxon>Daucinae</taxon>
        <taxon>Daucus</taxon>
        <taxon>Daucus sect. Daucus</taxon>
    </lineage>
</organism>
<dbReference type="FunFam" id="2.60.120.330:FF:000079">
    <property type="entry name" value="Protein SRG1"/>
    <property type="match status" value="1"/>
</dbReference>
<dbReference type="InterPro" id="IPR027443">
    <property type="entry name" value="IPNS-like_sf"/>
</dbReference>
<evidence type="ECO:0000256" key="3">
    <source>
        <dbReference type="ARBA" id="ARBA00023004"/>
    </source>
</evidence>
<dbReference type="InterPro" id="IPR026992">
    <property type="entry name" value="DIOX_N"/>
</dbReference>
<evidence type="ECO:0000256" key="4">
    <source>
        <dbReference type="RuleBase" id="RU003682"/>
    </source>
</evidence>
<protein>
    <recommendedName>
        <fullName evidence="5">Fe2OG dioxygenase domain-containing protein</fullName>
    </recommendedName>
</protein>
<dbReference type="InterPro" id="IPR044861">
    <property type="entry name" value="IPNS-like_FE2OG_OXY"/>
</dbReference>
<keyword evidence="4" id="KW-0560">Oxidoreductase</keyword>
<comment type="similarity">
    <text evidence="1 4">Belongs to the iron/ascorbate-dependent oxidoreductase family.</text>
</comment>
<dbReference type="InterPro" id="IPR005123">
    <property type="entry name" value="Oxoglu/Fe-dep_dioxygenase_dom"/>
</dbReference>
<dbReference type="Pfam" id="PF14226">
    <property type="entry name" value="DIOX_N"/>
    <property type="match status" value="1"/>
</dbReference>
<dbReference type="Gene3D" id="2.60.120.330">
    <property type="entry name" value="B-lactam Antibiotic, Isopenicillin N Synthase, Chain"/>
    <property type="match status" value="1"/>
</dbReference>
<accession>A0AAF0WQ00</accession>
<evidence type="ECO:0000256" key="1">
    <source>
        <dbReference type="ARBA" id="ARBA00008056"/>
    </source>
</evidence>
<reference evidence="6" key="1">
    <citation type="journal article" date="2016" name="Nat. Genet.">
        <title>A high-quality carrot genome assembly provides new insights into carotenoid accumulation and asterid genome evolution.</title>
        <authorList>
            <person name="Iorizzo M."/>
            <person name="Ellison S."/>
            <person name="Senalik D."/>
            <person name="Zeng P."/>
            <person name="Satapoomin P."/>
            <person name="Huang J."/>
            <person name="Bowman M."/>
            <person name="Iovene M."/>
            <person name="Sanseverino W."/>
            <person name="Cavagnaro P."/>
            <person name="Yildiz M."/>
            <person name="Macko-Podgorni A."/>
            <person name="Moranska E."/>
            <person name="Grzebelus E."/>
            <person name="Grzebelus D."/>
            <person name="Ashrafi H."/>
            <person name="Zheng Z."/>
            <person name="Cheng S."/>
            <person name="Spooner D."/>
            <person name="Van Deynze A."/>
            <person name="Simon P."/>
        </authorList>
    </citation>
    <scope>NUCLEOTIDE SEQUENCE</scope>
    <source>
        <tissue evidence="6">Leaf</tissue>
    </source>
</reference>
<dbReference type="AlphaFoldDB" id="A0AAF0WQ00"/>
<keyword evidence="3 4" id="KW-0408">Iron</keyword>
<keyword evidence="2 4" id="KW-0479">Metal-binding</keyword>
<dbReference type="Pfam" id="PF03171">
    <property type="entry name" value="2OG-FeII_Oxy"/>
    <property type="match status" value="1"/>
</dbReference>
<dbReference type="GO" id="GO:0046872">
    <property type="term" value="F:metal ion binding"/>
    <property type="evidence" value="ECO:0007669"/>
    <property type="project" value="UniProtKB-KW"/>
</dbReference>
<proteinExistence type="inferred from homology"/>
<dbReference type="GO" id="GO:0016705">
    <property type="term" value="F:oxidoreductase activity, acting on paired donors, with incorporation or reduction of molecular oxygen"/>
    <property type="evidence" value="ECO:0007669"/>
    <property type="project" value="UniProtKB-ARBA"/>
</dbReference>
<keyword evidence="7" id="KW-1185">Reference proteome</keyword>
<dbReference type="InterPro" id="IPR050295">
    <property type="entry name" value="Plant_2OG-oxidoreductases"/>
</dbReference>
<sequence>MVTSDNQIVEDIDCVEEIVKRDPSFVPKRYILTENDASKDMELPLLSAEVPVIDLALLSQGREEELNKLDEACKSWGFFLVINHGMDEGVLEDMKTAASDFFKLPLEDKMRYPFDPLAIEGYGRPYPVTEDQTVDWSDSLMFRLFPVRGRKLELWPGKPAELRGAIEAYSAEVGTVGKKLLGSLSLIMGMESNELPELHKEMQISMRVNYYPVCCEPEKVMGMSPHSDATTITILLQDNDVNGLQIRHDGGWVPVKPVPNSLIVNVGDVLEIWSNGRYKSIEHRAITNGTQARISYASFVTPQMEVEVEPLKQMLDDSQQHKLYKKVTYEDYLRQNLQSKLEGKSYLANYAS</sequence>
<evidence type="ECO:0000313" key="6">
    <source>
        <dbReference type="EMBL" id="WOG92591.1"/>
    </source>
</evidence>
<dbReference type="PANTHER" id="PTHR47991">
    <property type="entry name" value="OXOGLUTARATE/IRON-DEPENDENT DIOXYGENASE"/>
    <property type="match status" value="1"/>
</dbReference>
<dbReference type="SUPFAM" id="SSF51197">
    <property type="entry name" value="Clavaminate synthase-like"/>
    <property type="match status" value="1"/>
</dbReference>
<evidence type="ECO:0000313" key="7">
    <source>
        <dbReference type="Proteomes" id="UP000077755"/>
    </source>
</evidence>
<name>A0AAF0WQ00_DAUCS</name>
<dbReference type="KEGG" id="dcr:108214292"/>
<evidence type="ECO:0000259" key="5">
    <source>
        <dbReference type="PROSITE" id="PS51471"/>
    </source>
</evidence>
<dbReference type="Proteomes" id="UP000077755">
    <property type="component" value="Chromosome 3"/>
</dbReference>